<dbReference type="InterPro" id="IPR056924">
    <property type="entry name" value="SH3_Tf2-1"/>
</dbReference>
<reference evidence="2 3" key="1">
    <citation type="journal article" date="2023" name="Life. Sci Alliance">
        <title>Evolutionary insights into 3D genome organization and epigenetic landscape of Vigna mungo.</title>
        <authorList>
            <person name="Junaid A."/>
            <person name="Singh B."/>
            <person name="Bhatia S."/>
        </authorList>
    </citation>
    <scope>NUCLEOTIDE SEQUENCE [LARGE SCALE GENOMIC DNA]</scope>
    <source>
        <strain evidence="2">Urdbean</strain>
    </source>
</reference>
<keyword evidence="3" id="KW-1185">Reference proteome</keyword>
<proteinExistence type="predicted"/>
<dbReference type="Pfam" id="PF24626">
    <property type="entry name" value="SH3_Tf2-1"/>
    <property type="match status" value="1"/>
</dbReference>
<gene>
    <name evidence="2" type="ORF">V8G54_002569</name>
</gene>
<accession>A0AAQ3PAF1</accession>
<evidence type="ECO:0000313" key="3">
    <source>
        <dbReference type="Proteomes" id="UP001374535"/>
    </source>
</evidence>
<evidence type="ECO:0000313" key="2">
    <source>
        <dbReference type="EMBL" id="WVZ24025.1"/>
    </source>
</evidence>
<dbReference type="AlphaFoldDB" id="A0AAQ3PAF1"/>
<sequence>MDTSKLNSIRDWPQPKNLKQLHGFLGLSGQHSLALRKVQKLSMRYFGPFEVLAKIGNVGAGLKLIKIFKEDTSKTCFLDIFDFTRPVWEGKHTDEKVEINGEANIHKYESKLLKESNLTKKDGDDPKVVENGYV</sequence>
<evidence type="ECO:0000259" key="1">
    <source>
        <dbReference type="Pfam" id="PF24626"/>
    </source>
</evidence>
<feature type="domain" description="Tf2-1-like SH3-like" evidence="1">
    <location>
        <begin position="30"/>
        <end position="66"/>
    </location>
</feature>
<organism evidence="2 3">
    <name type="scientific">Vigna mungo</name>
    <name type="common">Black gram</name>
    <name type="synonym">Phaseolus mungo</name>
    <dbReference type="NCBI Taxonomy" id="3915"/>
    <lineage>
        <taxon>Eukaryota</taxon>
        <taxon>Viridiplantae</taxon>
        <taxon>Streptophyta</taxon>
        <taxon>Embryophyta</taxon>
        <taxon>Tracheophyta</taxon>
        <taxon>Spermatophyta</taxon>
        <taxon>Magnoliopsida</taxon>
        <taxon>eudicotyledons</taxon>
        <taxon>Gunneridae</taxon>
        <taxon>Pentapetalae</taxon>
        <taxon>rosids</taxon>
        <taxon>fabids</taxon>
        <taxon>Fabales</taxon>
        <taxon>Fabaceae</taxon>
        <taxon>Papilionoideae</taxon>
        <taxon>50 kb inversion clade</taxon>
        <taxon>NPAAA clade</taxon>
        <taxon>indigoferoid/millettioid clade</taxon>
        <taxon>Phaseoleae</taxon>
        <taxon>Vigna</taxon>
    </lineage>
</organism>
<dbReference type="Proteomes" id="UP001374535">
    <property type="component" value="Chromosome 1"/>
</dbReference>
<name>A0AAQ3PAF1_VIGMU</name>
<dbReference type="EMBL" id="CP144700">
    <property type="protein sequence ID" value="WVZ24025.1"/>
    <property type="molecule type" value="Genomic_DNA"/>
</dbReference>
<protein>
    <recommendedName>
        <fullName evidence="1">Tf2-1-like SH3-like domain-containing protein</fullName>
    </recommendedName>
</protein>